<gene>
    <name evidence="1" type="ORF">EGO53_01970</name>
    <name evidence="2" type="ORF">EGO53_26930</name>
</gene>
<reference evidence="2 3" key="1">
    <citation type="submission" date="2018-11" db="EMBL/GenBank/DDBJ databases">
        <title>The first complete genome of Serratia liquefaciens isolated from metalophyte plant revel distinctness adaptive mechanisms in an extreme habitat.</title>
        <authorList>
            <person name="Caneschi W.L."/>
            <person name="Sanchez A.B."/>
            <person name="Felestrino E.B."/>
            <person name="Assis R.A.B."/>
            <person name="Lemes C.G.C."/>
            <person name="Cordeiro I.F."/>
            <person name="Fonseca N.P."/>
            <person name="Villa M."/>
            <person name="Vieira I.T."/>
            <person name="Moraes L.A."/>
            <person name="Kamino L.H.Y."/>
            <person name="do Carmo F."/>
            <person name="Garcia C.M."/>
            <person name="Almeida N.F."/>
            <person name="Silva R.S."/>
            <person name="Ferro J.A."/>
            <person name="Ferro M.I.T."/>
            <person name="Varani A.M."/>
            <person name="Ferreira R.M."/>
            <person name="dos Santos V.L."/>
            <person name="Silva U.C."/>
            <person name="Setubal J.C."/>
            <person name="Moreira L.M."/>
        </authorList>
    </citation>
    <scope>NUCLEOTIDE SEQUENCE [LARGE SCALE GENOMIC DNA]</scope>
    <source>
        <strain evidence="2 3">FG3</strain>
    </source>
</reference>
<dbReference type="EMBL" id="CP033893">
    <property type="protein sequence ID" value="QDL30632.1"/>
    <property type="molecule type" value="Genomic_DNA"/>
</dbReference>
<proteinExistence type="predicted"/>
<name>A0A515D446_SERLI</name>
<accession>A0A515D446</accession>
<dbReference type="AlphaFoldDB" id="A0A515D446"/>
<evidence type="ECO:0000313" key="2">
    <source>
        <dbReference type="EMBL" id="QDL35181.1"/>
    </source>
</evidence>
<evidence type="ECO:0000313" key="1">
    <source>
        <dbReference type="EMBL" id="QDL30632.1"/>
    </source>
</evidence>
<dbReference type="RefSeq" id="WP_142814555.1">
    <property type="nucleotide sequence ID" value="NZ_CP033893.1"/>
</dbReference>
<evidence type="ECO:0000313" key="3">
    <source>
        <dbReference type="Proteomes" id="UP000317572"/>
    </source>
</evidence>
<dbReference type="Pfam" id="PF10963">
    <property type="entry name" value="Phage_TAC_10"/>
    <property type="match status" value="1"/>
</dbReference>
<protein>
    <recommendedName>
        <fullName evidence="4">Phage tail assembly chaperone</fullName>
    </recommendedName>
</protein>
<sequence>MSKDTTVNKITLTIQRMDVTFEPNTTAYNSLINDMTMDNKVAPHDTYLRRIVSNDSKAVLDELLKLPGAALQIAEAVNAKYAPKLEIEVKN</sequence>
<evidence type="ECO:0008006" key="4">
    <source>
        <dbReference type="Google" id="ProtNLM"/>
    </source>
</evidence>
<dbReference type="Proteomes" id="UP000317572">
    <property type="component" value="Chromosome"/>
</dbReference>
<dbReference type="InterPro" id="IPR024406">
    <property type="entry name" value="TAC-10"/>
</dbReference>
<dbReference type="EMBL" id="CP033893">
    <property type="protein sequence ID" value="QDL35181.1"/>
    <property type="molecule type" value="Genomic_DNA"/>
</dbReference>
<organism evidence="2 3">
    <name type="scientific">Serratia liquefaciens</name>
    <dbReference type="NCBI Taxonomy" id="614"/>
    <lineage>
        <taxon>Bacteria</taxon>
        <taxon>Pseudomonadati</taxon>
        <taxon>Pseudomonadota</taxon>
        <taxon>Gammaproteobacteria</taxon>
        <taxon>Enterobacterales</taxon>
        <taxon>Yersiniaceae</taxon>
        <taxon>Serratia</taxon>
    </lineage>
</organism>